<sequence length="1062" mass="120070">MVRVKIDNRVRTLIENGVISGHRSIMVRVKIDNRVRTLIENGVISGHRSMFVVVGRNARQQIVTLHQILTKSVIGARPNVLWCYKKELGFSSAKTKRKRDMKKKPHASLMGGNEDDAFESFLTSTQIRYCYYKESHKILGNTFGVLILQDFEAMTPNLLARTIETVEGGGLVIVLCENVSSLRQLFTMTMDVHSRYRTESHTEIVPRFNERFILSLSSCKSCLVVDDQLSILPISSHMQKLEPLPIKMKTEITAQYQELLDLQQAMADSKPIGSLLKQCKTADQGKVLLRLLDVVTEKTLRAICSITAARGRGKSASLGLAIAGAIGFGYSNIFVTSPSPENLKTLFEFIVKGFDAMDYQEHADYELIQSTNPEFNKALVRINITRDHRQTIQYIHPTDAVKLGQAELVVIDEAAAIPLPLVKELISGQYLVFLASTINGYEGTGRSLSLKLLQQLRTQSASATTPGQGSGRTLHELVLEESIRYKPGDEIEDWLNRVLCLDATKIYKMLSGTPPPKECELYYVNRDTLFSFHKASEAFLMNLMAIYVSAHYKNTPNDLQLLSDAPNHHLFVLLGPVTGEQKKVPDVLVVVQVCLEGTLSEETVKSSFDSGKRAAGDLLPWTISQQFLENNFATLAGARIIRIAVHPDFQSMGYGSRALELVEQYYRQQFPCLNEKMDTSTTKKNKIKSVSNPETLSLLEEQIAPKENLPPLLVKLDERRAEQLDYIGVSFGLTENLLKFWKKAGFAPIYLRQTTNDLTGEHTAIMIKALVDGDDESENHLDWMADFYMEFRQRMVNLLSYQFRKFSPHLALSLLFLKHNPALNKMLKKMKKTVWTKNELSTVFSNRDLRRLRQYSKNMIDHHLITDLVPSLASLFFTDKFDESVTLNAIQSAIMLGVGLQRKTVDEVAESLGMPVNQVLALYMKAITRLSEHLDEVFINAMEEEVGKAKQKASVENGENQNSFSLEKDLEEAEKDVVRRQERDREALVKELDLSQYKIKGTEDSWQSAVNEINLTSAKGKTISIKTERPARIPMKKRSLADLGIEGKKHIKKKKLEKFRHK</sequence>
<name>A0AC34RMR4_9BILA</name>
<reference evidence="2" key="1">
    <citation type="submission" date="2022-11" db="UniProtKB">
        <authorList>
            <consortium name="WormBaseParasite"/>
        </authorList>
    </citation>
    <scope>IDENTIFICATION</scope>
</reference>
<evidence type="ECO:0000313" key="2">
    <source>
        <dbReference type="WBParaSite" id="JU765_v2.g8503.t1"/>
    </source>
</evidence>
<protein>
    <submittedName>
        <fullName evidence="2">RNA cytidine acetyltransferase</fullName>
    </submittedName>
</protein>
<evidence type="ECO:0000313" key="1">
    <source>
        <dbReference type="Proteomes" id="UP000887576"/>
    </source>
</evidence>
<organism evidence="1 2">
    <name type="scientific">Panagrolaimus sp. JU765</name>
    <dbReference type="NCBI Taxonomy" id="591449"/>
    <lineage>
        <taxon>Eukaryota</taxon>
        <taxon>Metazoa</taxon>
        <taxon>Ecdysozoa</taxon>
        <taxon>Nematoda</taxon>
        <taxon>Chromadorea</taxon>
        <taxon>Rhabditida</taxon>
        <taxon>Tylenchina</taxon>
        <taxon>Panagrolaimomorpha</taxon>
        <taxon>Panagrolaimoidea</taxon>
        <taxon>Panagrolaimidae</taxon>
        <taxon>Panagrolaimus</taxon>
    </lineage>
</organism>
<proteinExistence type="predicted"/>
<accession>A0AC34RMR4</accession>
<dbReference type="Proteomes" id="UP000887576">
    <property type="component" value="Unplaced"/>
</dbReference>
<dbReference type="WBParaSite" id="JU765_v2.g8503.t1">
    <property type="protein sequence ID" value="JU765_v2.g8503.t1"/>
    <property type="gene ID" value="JU765_v2.g8503"/>
</dbReference>